<name>A0A9J7BUP2_9BACT</name>
<dbReference type="InterPro" id="IPR029068">
    <property type="entry name" value="Glyas_Bleomycin-R_OHBP_Dase"/>
</dbReference>
<keyword evidence="3" id="KW-1185">Reference proteome</keyword>
<gene>
    <name evidence="2" type="ORF">MOP44_10665</name>
</gene>
<evidence type="ECO:0000313" key="2">
    <source>
        <dbReference type="EMBL" id="UWZ86383.1"/>
    </source>
</evidence>
<accession>A0A9J7BUP2</accession>
<dbReference type="SUPFAM" id="SSF54593">
    <property type="entry name" value="Glyoxalase/Bleomycin resistance protein/Dihydroxybiphenyl dioxygenase"/>
    <property type="match status" value="1"/>
</dbReference>
<feature type="domain" description="VOC" evidence="1">
    <location>
        <begin position="4"/>
        <end position="121"/>
    </location>
</feature>
<proteinExistence type="predicted"/>
<dbReference type="EMBL" id="CP093313">
    <property type="protein sequence ID" value="UWZ86383.1"/>
    <property type="molecule type" value="Genomic_DNA"/>
</dbReference>
<protein>
    <submittedName>
        <fullName evidence="2">VOC family protein</fullName>
    </submittedName>
</protein>
<dbReference type="InterPro" id="IPR004360">
    <property type="entry name" value="Glyas_Fos-R_dOase_dom"/>
</dbReference>
<dbReference type="RefSeq" id="WP_260796023.1">
    <property type="nucleotide sequence ID" value="NZ_CP093313.1"/>
</dbReference>
<reference evidence="2" key="1">
    <citation type="submission" date="2021-04" db="EMBL/GenBank/DDBJ databases">
        <title>Phylogenetic analysis of Acidobacteriaceae.</title>
        <authorList>
            <person name="Qiu L."/>
            <person name="Zhang Q."/>
        </authorList>
    </citation>
    <scope>NUCLEOTIDE SEQUENCE</scope>
    <source>
        <strain evidence="2">DSM 25168</strain>
    </source>
</reference>
<evidence type="ECO:0000313" key="3">
    <source>
        <dbReference type="Proteomes" id="UP001059380"/>
    </source>
</evidence>
<evidence type="ECO:0000259" key="1">
    <source>
        <dbReference type="PROSITE" id="PS51819"/>
    </source>
</evidence>
<organism evidence="2 3">
    <name type="scientific">Occallatibacter riparius</name>
    <dbReference type="NCBI Taxonomy" id="1002689"/>
    <lineage>
        <taxon>Bacteria</taxon>
        <taxon>Pseudomonadati</taxon>
        <taxon>Acidobacteriota</taxon>
        <taxon>Terriglobia</taxon>
        <taxon>Terriglobales</taxon>
        <taxon>Acidobacteriaceae</taxon>
        <taxon>Occallatibacter</taxon>
    </lineage>
</organism>
<dbReference type="KEGG" id="orp:MOP44_10665"/>
<sequence>MIRGIKFIGIPVSNQDVALKFYTESLGMKVLTDQPFTPTQRWIELTIPGADSGLALFTPPGREDQIGKFQSVSFWCDDVFATADAMKKKGVTFIKEPAAESWGTAAVFKDPDGNQFVLSSKDRKK</sequence>
<dbReference type="PANTHER" id="PTHR36437">
    <property type="entry name" value="GLYOXALASE/BLEOMYCIN RESISTANCE PROTEIN/DIOXYGENASE"/>
    <property type="match status" value="1"/>
</dbReference>
<dbReference type="AlphaFoldDB" id="A0A9J7BUP2"/>
<dbReference type="InterPro" id="IPR037523">
    <property type="entry name" value="VOC_core"/>
</dbReference>
<dbReference type="PROSITE" id="PS51819">
    <property type="entry name" value="VOC"/>
    <property type="match status" value="1"/>
</dbReference>
<dbReference type="Gene3D" id="3.10.180.10">
    <property type="entry name" value="2,3-Dihydroxybiphenyl 1,2-Dioxygenase, domain 1"/>
    <property type="match status" value="1"/>
</dbReference>
<dbReference type="PANTHER" id="PTHR36437:SF2">
    <property type="entry name" value="GLYOXALASE_BLEOMYCIN RESISTANCE PROTEIN_DIOXYGENASE"/>
    <property type="match status" value="1"/>
</dbReference>
<dbReference type="Proteomes" id="UP001059380">
    <property type="component" value="Chromosome"/>
</dbReference>
<dbReference type="Pfam" id="PF00903">
    <property type="entry name" value="Glyoxalase"/>
    <property type="match status" value="1"/>
</dbReference>